<dbReference type="Proteomes" id="UP000002620">
    <property type="component" value="Chromosome"/>
</dbReference>
<keyword evidence="1" id="KW-0175">Coiled coil</keyword>
<keyword evidence="3" id="KW-1185">Reference proteome</keyword>
<dbReference type="RefSeq" id="WP_015739094.1">
    <property type="nucleotide sequence ID" value="NC_013385.1"/>
</dbReference>
<name>C9RD90_AMMDK</name>
<dbReference type="AlphaFoldDB" id="C9RD90"/>
<sequence length="96" mass="11414">MPWGFGFGRRWGGGWGAGWGRGWGWWGGWRCRFFPWLPRRWWAMPGWGTGQIPPTPWTGTPAEAEFLRQEANFLRQQLQILEQRLQELERQQQQQG</sequence>
<feature type="coiled-coil region" evidence="1">
    <location>
        <begin position="64"/>
        <end position="94"/>
    </location>
</feature>
<evidence type="ECO:0008006" key="4">
    <source>
        <dbReference type="Google" id="ProtNLM"/>
    </source>
</evidence>
<evidence type="ECO:0000313" key="2">
    <source>
        <dbReference type="EMBL" id="ACX52217.1"/>
    </source>
</evidence>
<gene>
    <name evidence="2" type="ordered locus">Adeg_1091</name>
</gene>
<dbReference type="KEGG" id="adg:Adeg_1091"/>
<reference evidence="2 3" key="1">
    <citation type="submission" date="2009-10" db="EMBL/GenBank/DDBJ databases">
        <title>Complete sequence of chromosome of Ammonifex degensii KC4.</title>
        <authorList>
            <consortium name="US DOE Joint Genome Institute"/>
            <person name="Kerfeld C."/>
            <person name="Goodner B."/>
            <person name="Huber H."/>
            <person name="Stetter K."/>
            <person name="Lucas S."/>
            <person name="Copeland A."/>
            <person name="Lapidus A."/>
            <person name="Glavina del Rio T."/>
            <person name="Dalin E."/>
            <person name="Tice H."/>
            <person name="Bruce D."/>
            <person name="Goodwin L."/>
            <person name="Pitluck S."/>
            <person name="Saunders E."/>
            <person name="Brettin T."/>
            <person name="Detter J.C."/>
            <person name="Han C."/>
            <person name="Larimer F."/>
            <person name="Land M."/>
            <person name="Hauser L."/>
            <person name="Kyrpides N."/>
            <person name="Ovchinnikova G."/>
            <person name="Richardson P."/>
        </authorList>
    </citation>
    <scope>NUCLEOTIDE SEQUENCE [LARGE SCALE GENOMIC DNA]</scope>
    <source>
        <strain evidence="3">DSM 10501 / KC4</strain>
    </source>
</reference>
<evidence type="ECO:0000313" key="3">
    <source>
        <dbReference type="Proteomes" id="UP000002620"/>
    </source>
</evidence>
<evidence type="ECO:0000256" key="1">
    <source>
        <dbReference type="SAM" id="Coils"/>
    </source>
</evidence>
<protein>
    <recommendedName>
        <fullName evidence="4">DUF5320 domain-containing protein</fullName>
    </recommendedName>
</protein>
<dbReference type="HOGENOM" id="CLU_2353689_0_0_9"/>
<dbReference type="EMBL" id="CP001785">
    <property type="protein sequence ID" value="ACX52217.1"/>
    <property type="molecule type" value="Genomic_DNA"/>
</dbReference>
<accession>C9RD90</accession>
<dbReference type="STRING" id="429009.Adeg_1091"/>
<dbReference type="OrthoDB" id="1727323at2"/>
<proteinExistence type="predicted"/>
<organism evidence="2 3">
    <name type="scientific">Ammonifex degensii (strain DSM 10501 / KC4)</name>
    <dbReference type="NCBI Taxonomy" id="429009"/>
    <lineage>
        <taxon>Bacteria</taxon>
        <taxon>Bacillati</taxon>
        <taxon>Bacillota</taxon>
        <taxon>Clostridia</taxon>
        <taxon>Thermoanaerobacterales</taxon>
        <taxon>Thermoanaerobacteraceae</taxon>
        <taxon>Ammonifex</taxon>
    </lineage>
</organism>